<keyword evidence="1" id="KW-0521">NADP</keyword>
<protein>
    <submittedName>
        <fullName evidence="2">L-threonine 3-dehydrogenase</fullName>
        <ecNumber evidence="2">1.1.1.103</ecNumber>
    </submittedName>
</protein>
<name>A0A366MGG1_9EURY</name>
<dbReference type="AlphaFoldDB" id="A0A366MGG1"/>
<reference evidence="2 3" key="1">
    <citation type="submission" date="2018-06" db="EMBL/GenBank/DDBJ databases">
        <title>Genomic insight into two independent archaeal endosymbiosis events.</title>
        <authorList>
            <person name="Lind A.E."/>
            <person name="Lewis W.H."/>
            <person name="Spang A."/>
            <person name="Guy L."/>
            <person name="Embley M.T."/>
            <person name="Ettema T.J.G."/>
        </authorList>
    </citation>
    <scope>NUCLEOTIDE SEQUENCE [LARGE SCALE GENOMIC DNA]</scope>
    <source>
        <strain evidence="2">NOE</strain>
    </source>
</reference>
<dbReference type="InterPro" id="IPR036291">
    <property type="entry name" value="NAD(P)-bd_dom_sf"/>
</dbReference>
<evidence type="ECO:0000256" key="1">
    <source>
        <dbReference type="ARBA" id="ARBA00022857"/>
    </source>
</evidence>
<sequence length="127" mass="14316">MKGLGKDFNGSYAEYALIPTKQFYSVDMDMEWIDLATIPETYYTAYGSLFKSLKIKTNESSLIRGGTSSVGITALQFAKELKVDIISTKRNPNKIKLLKDLGAENVIIDDENLESNLFYLFPVLIIF</sequence>
<dbReference type="InterPro" id="IPR051603">
    <property type="entry name" value="Zinc-ADH_QOR/CCCR"/>
</dbReference>
<accession>A0A366MGG1</accession>
<comment type="caution">
    <text evidence="2">The sequence shown here is derived from an EMBL/GenBank/DDBJ whole genome shotgun (WGS) entry which is preliminary data.</text>
</comment>
<dbReference type="EC" id="1.1.1.103" evidence="2"/>
<dbReference type="SUPFAM" id="SSF51735">
    <property type="entry name" value="NAD(P)-binding Rossmann-fold domains"/>
    <property type="match status" value="1"/>
</dbReference>
<dbReference type="GO" id="GO:0008743">
    <property type="term" value="F:L-threonine 3-dehydrogenase activity"/>
    <property type="evidence" value="ECO:0007669"/>
    <property type="project" value="UniProtKB-EC"/>
</dbReference>
<proteinExistence type="predicted"/>
<keyword evidence="3" id="KW-1185">Reference proteome</keyword>
<dbReference type="Gene3D" id="3.90.180.10">
    <property type="entry name" value="Medium-chain alcohol dehydrogenases, catalytic domain"/>
    <property type="match status" value="1"/>
</dbReference>
<dbReference type="Proteomes" id="UP000253099">
    <property type="component" value="Unassembled WGS sequence"/>
</dbReference>
<dbReference type="Gene3D" id="3.40.50.720">
    <property type="entry name" value="NAD(P)-binding Rossmann-like Domain"/>
    <property type="match status" value="1"/>
</dbReference>
<organism evidence="2 3">
    <name type="scientific">Candidatus Methanobinarius endosymbioticus</name>
    <dbReference type="NCBI Taxonomy" id="2006182"/>
    <lineage>
        <taxon>Archaea</taxon>
        <taxon>Methanobacteriati</taxon>
        <taxon>Methanobacteriota</taxon>
        <taxon>Methanomada group</taxon>
        <taxon>Methanobacteria</taxon>
        <taxon>Methanobacteriales</taxon>
        <taxon>Methanobacteriaceae</taxon>
        <taxon>Candidatus Methanobinarius</taxon>
    </lineage>
</organism>
<dbReference type="PANTHER" id="PTHR44154:SF1">
    <property type="entry name" value="QUINONE OXIDOREDUCTASE"/>
    <property type="match status" value="1"/>
</dbReference>
<dbReference type="PANTHER" id="PTHR44154">
    <property type="entry name" value="QUINONE OXIDOREDUCTASE"/>
    <property type="match status" value="1"/>
</dbReference>
<evidence type="ECO:0000313" key="2">
    <source>
        <dbReference type="EMBL" id="RBQ24599.1"/>
    </source>
</evidence>
<keyword evidence="2" id="KW-0560">Oxidoreductase</keyword>
<evidence type="ECO:0000313" key="3">
    <source>
        <dbReference type="Proteomes" id="UP000253099"/>
    </source>
</evidence>
<dbReference type="EMBL" id="NIZT01000001">
    <property type="protein sequence ID" value="RBQ24599.1"/>
    <property type="molecule type" value="Genomic_DNA"/>
</dbReference>
<gene>
    <name evidence="2" type="primary">tdh_1</name>
    <name evidence="2" type="ORF">ALNOE001_00260</name>
</gene>